<name>A0A9P1CZ28_9DINO</name>
<evidence type="ECO:0000313" key="4">
    <source>
        <dbReference type="Proteomes" id="UP001152797"/>
    </source>
</evidence>
<dbReference type="OrthoDB" id="5957838at2759"/>
<dbReference type="InterPro" id="IPR008215">
    <property type="entry name" value="Tachykinin_dom"/>
</dbReference>
<dbReference type="EMBL" id="CAMXCT020002768">
    <property type="protein sequence ID" value="CAL1153665.1"/>
    <property type="molecule type" value="Genomic_DNA"/>
</dbReference>
<feature type="domain" description="Tachykinin" evidence="1">
    <location>
        <begin position="1747"/>
        <end position="1757"/>
    </location>
</feature>
<evidence type="ECO:0000313" key="2">
    <source>
        <dbReference type="EMBL" id="CAI4000290.1"/>
    </source>
</evidence>
<accession>A0A9P1CZ28</accession>
<evidence type="ECO:0000313" key="3">
    <source>
        <dbReference type="EMBL" id="CAL4787602.1"/>
    </source>
</evidence>
<feature type="domain" description="Tachykinin" evidence="1">
    <location>
        <begin position="1691"/>
        <end position="1701"/>
    </location>
</feature>
<dbReference type="Pfam" id="PF05725">
    <property type="entry name" value="FNIP"/>
    <property type="match status" value="1"/>
</dbReference>
<protein>
    <submittedName>
        <fullName evidence="3">SAM domain-containing protein</fullName>
    </submittedName>
</protein>
<feature type="domain" description="Tachykinin" evidence="1">
    <location>
        <begin position="1915"/>
        <end position="1925"/>
    </location>
</feature>
<evidence type="ECO:0000259" key="1">
    <source>
        <dbReference type="SMART" id="SM00203"/>
    </source>
</evidence>
<dbReference type="EMBL" id="CAMXCT010002768">
    <property type="protein sequence ID" value="CAI4000290.1"/>
    <property type="molecule type" value="Genomic_DNA"/>
</dbReference>
<dbReference type="GO" id="GO:0007217">
    <property type="term" value="P:tachykinin receptor signaling pathway"/>
    <property type="evidence" value="ECO:0007669"/>
    <property type="project" value="InterPro"/>
</dbReference>
<sequence length="2020" mass="222037">MASDEQVQLDDAELIKAVEDSTDFIAVHANQSEIAKVHASNDAFQEAEGGNNQSAEIEQGQNPATKKMLDKLRGSCMNPPALEILYQKFNYKGVKEFSSLMPPFTSGTVIDSLAKHYPDELWAVRELLGVMKPGMDGSVIESLKRNYKNFSVPDVKKLLLLMPAFTSGSVIDSLAKHYPDELWAVRELLGVMKPGMDGSVIESLKRNYKNFSVPDVKKLLLLMPAFTSGTVIDSLAKHYPDELWAVRELLGVMKPGMDGSVIESLKQNYKNFSVRDAKKLLLLMPAFTSGTVIDSLAKHYPDELWAVRELLGVMKPGMDGSVIESLKRNYKNFSVRDVKKLLLLMPAFTSGTVIDSLAKHYHDELWAVRELLGVMKPGMDGSVIESWKRNYKKFSVRDVKKLLLLMPAFTSGTVIDSLAKHYPVSGIDTLPNYYPDELWAVRELLGVMKPGMDGSVIESLKRNYVYFSVRDIKKLLLLMPAFTSGTVIDSLAKHYPDELWAVRELLSGMQTGLSALLPALGKNDALERMAWQKDRGEAWQFPRASVAVGCWTLQIAYDIGPTPVAQAAGLGGQKDMWSGFMFPEQSLGLILALGSRYYGDVRNLDAASLLSLLEEDLWGCQAPRLKEALAAKVTLPSSLQSLSSGWGVNHSLERVTLPSSLQSLSFGSGLRQSLDRVTLPSEQQLLPTLAATALLRGKAEIASEDSLLMRCCMLHRGVGATAAANISGYSAAARESWDSSEDSLLMRCCVLHRGVGATAAAYISGYGAAARKAEIASEVTYRHCNACIIDRLNSPAAVSLGMLLPTKQRRLFGKQAAANLLVAQEPLDVPPVSEEPLPLVPGETLLPEAGNEAAEPTSRFDFLNQKTISSLVLAVLQSKTDQELHILADVLAKSDGKINERELTEKRDDFIAACMKLVPRELSRRLLTAVCGKPATVETDVKVSAIDQKTWQKSYLITISGLGASTAPSHEEIKDSMLNSFRNAGFSNETKVTHLRIFRECHRNGDVHYHVCANLSERCRWLPWKKALAEQNISAHFSQVQLEGMARQRKLQYQCMLRYCFVPTAHKPLDSLDPEPLLFHCDGKHPPLLDAIQGELDAEDIHLWPVVVSLGLTASDPLLLPMSVVAEVAFFKGSMSRPSAMCQVGLCLKLEHCEGIIRDGSTTIFQRFLAALQTPCVCKDRAWAVAAREIVAGNCLDESMLCADIRKTLLLGLKSKGDVLTFSGWGNEGKSFLIRPLTAIYEKVWYGPTKGSCSMMGLVDADVALLDDHRPDCQLVDIATMLSWLESGTITICRPLNLYGSHLQYKAEQPHFMTCSFSALHSPRGRMSEVELAMLRSRLKLYVFQRRLPQIRDISTFALPVLPLATRLPLLHAAVQCGVLKGLKEGSLPSCYSDVMAMGPQCTGLALVPGAGQVQGEHLGQTQLYNWLAQAETVMLQKLQNGLTVSAMSGHDRVTAACMASVDSQPTQPETQEQVKCWLRAQSFDASQGRLHGKKFLCGLCSNAHRTMRRNLGGYPEDMQSFPSEEIPHDLTSTLGAFRAEDRVMRRPGASKPGKPLQLADHAVEDSTDFIAVHDNQSEIAKVHASNDAFQEAEGGNNQSAEIEQGQNPATKKMLDKLRGMNPPALEILYQKYNYNGVKEFSSLMPPFTSGSAIDSLAKHYNINGVRELLSVMKPGMDGSVIESLKRKYNYHGVKEFLGLMPPFTSGSAIDSLAKHYNINGVRALLSVMKPGMDGSVIESLKRKYNYHGVKEFLGLMPPFTSGSAIDSLAKHYNINGVRELLSVMKPGMDGSVIESLKRKYNYHGVKEFLGLMPPFTSGSAIDSLAKHYNINGVRALLSVMKPGMDGSVIESLKRKYNYHGVKEFLGLMPPFTSGSAIDSLTKHYNINGVRELLGVMKPGMDGSVIESLKRKYNYHGVKEFLGLMPPFTSGSAIDSLAKHYNINGVRALLSVMKPGMDGSVIESLKRKYNHHGVKEFLGLMPPFTSGSAIDSLAKHYNINGVRALLTGMKSGMSDIPVDL</sequence>
<feature type="domain" description="Tachykinin" evidence="1">
    <location>
        <begin position="1971"/>
        <end position="1981"/>
    </location>
</feature>
<reference evidence="2" key="1">
    <citation type="submission" date="2022-10" db="EMBL/GenBank/DDBJ databases">
        <authorList>
            <person name="Chen Y."/>
            <person name="Dougan E. K."/>
            <person name="Chan C."/>
            <person name="Rhodes N."/>
            <person name="Thang M."/>
        </authorList>
    </citation>
    <scope>NUCLEOTIDE SEQUENCE</scope>
</reference>
<proteinExistence type="predicted"/>
<dbReference type="Proteomes" id="UP001152797">
    <property type="component" value="Unassembled WGS sequence"/>
</dbReference>
<comment type="caution">
    <text evidence="2">The sequence shown here is derived from an EMBL/GenBank/DDBJ whole genome shotgun (WGS) entry which is preliminary data.</text>
</comment>
<feature type="domain" description="Tachykinin" evidence="1">
    <location>
        <begin position="1803"/>
        <end position="1813"/>
    </location>
</feature>
<organism evidence="2">
    <name type="scientific">Cladocopium goreaui</name>
    <dbReference type="NCBI Taxonomy" id="2562237"/>
    <lineage>
        <taxon>Eukaryota</taxon>
        <taxon>Sar</taxon>
        <taxon>Alveolata</taxon>
        <taxon>Dinophyceae</taxon>
        <taxon>Suessiales</taxon>
        <taxon>Symbiodiniaceae</taxon>
        <taxon>Cladocopium</taxon>
    </lineage>
</organism>
<feature type="domain" description="Tachykinin" evidence="1">
    <location>
        <begin position="1859"/>
        <end position="1869"/>
    </location>
</feature>
<dbReference type="SMART" id="SM00203">
    <property type="entry name" value="TK"/>
    <property type="match status" value="6"/>
</dbReference>
<keyword evidence="4" id="KW-1185">Reference proteome</keyword>
<reference evidence="3 4" key="2">
    <citation type="submission" date="2024-05" db="EMBL/GenBank/DDBJ databases">
        <authorList>
            <person name="Chen Y."/>
            <person name="Shah S."/>
            <person name="Dougan E. K."/>
            <person name="Thang M."/>
            <person name="Chan C."/>
        </authorList>
    </citation>
    <scope>NUCLEOTIDE SEQUENCE [LARGE SCALE GENOMIC DNA]</scope>
</reference>
<gene>
    <name evidence="2" type="ORF">C1SCF055_LOCUS26418</name>
</gene>
<dbReference type="InterPro" id="IPR008615">
    <property type="entry name" value="FNIP"/>
</dbReference>
<dbReference type="EMBL" id="CAMXCT030002768">
    <property type="protein sequence ID" value="CAL4787602.1"/>
    <property type="molecule type" value="Genomic_DNA"/>
</dbReference>